<dbReference type="Pfam" id="PF07839">
    <property type="entry name" value="CaM_binding"/>
    <property type="match status" value="2"/>
</dbReference>
<evidence type="ECO:0000256" key="1">
    <source>
        <dbReference type="SAM" id="MobiDB-lite"/>
    </source>
</evidence>
<dbReference type="KEGG" id="mcha:111024545"/>
<feature type="region of interest" description="Disordered" evidence="1">
    <location>
        <begin position="1079"/>
        <end position="1100"/>
    </location>
</feature>
<evidence type="ECO:0000259" key="2">
    <source>
        <dbReference type="SMART" id="SM01054"/>
    </source>
</evidence>
<feature type="compositionally biased region" description="Basic and acidic residues" evidence="1">
    <location>
        <begin position="38"/>
        <end position="50"/>
    </location>
</feature>
<name>A0A6J1DUF7_MOMCH</name>
<feature type="region of interest" description="Disordered" evidence="1">
    <location>
        <begin position="697"/>
        <end position="719"/>
    </location>
</feature>
<gene>
    <name evidence="4" type="primary">LOC111024545</name>
</gene>
<dbReference type="GeneID" id="111024545"/>
<dbReference type="PANTHER" id="PTHR33923">
    <property type="entry name" value="CALMODULIN-BINDING PROTEIN-RELATED"/>
    <property type="match status" value="1"/>
</dbReference>
<organism evidence="3 4">
    <name type="scientific">Momordica charantia</name>
    <name type="common">Bitter gourd</name>
    <name type="synonym">Balsam pear</name>
    <dbReference type="NCBI Taxonomy" id="3673"/>
    <lineage>
        <taxon>Eukaryota</taxon>
        <taxon>Viridiplantae</taxon>
        <taxon>Streptophyta</taxon>
        <taxon>Embryophyta</taxon>
        <taxon>Tracheophyta</taxon>
        <taxon>Spermatophyta</taxon>
        <taxon>Magnoliopsida</taxon>
        <taxon>eudicotyledons</taxon>
        <taxon>Gunneridae</taxon>
        <taxon>Pentapetalae</taxon>
        <taxon>rosids</taxon>
        <taxon>fabids</taxon>
        <taxon>Cucurbitales</taxon>
        <taxon>Cucurbitaceae</taxon>
        <taxon>Momordiceae</taxon>
        <taxon>Momordica</taxon>
    </lineage>
</organism>
<feature type="region of interest" description="Disordered" evidence="1">
    <location>
        <begin position="1"/>
        <end position="154"/>
    </location>
</feature>
<feature type="compositionally biased region" description="Polar residues" evidence="1">
    <location>
        <begin position="134"/>
        <end position="149"/>
    </location>
</feature>
<sequence>MILSNSNPEVDSHRYSDSEEDFTNEDGVSQGSKSRSVKLSEKSAARKEKSQFSLVSNSSLNFMKTTSSSEARSSYFQKLPANRSSGSKSSKTLTRMSSARFKGTLMRKSCGGAETKRKVKQLRGDSDERKLKSPVSSRNSKLGNRNSGQRIRDVSVSYSKPNSISGIMLTRKPSLKPVRKLAKMAASKSKKYSMETSDFPESCVEKATCSSAFKGSKFPDHIEHQPGGERESERIGVKKICPYSYCSLHCHSHGNAAPPLKRLKSIRKRALKAQKNKRNESEPLSRAKQSGNRNDGIRASNMVSREVPVTREITDTGKLVSTAVEESDPSILTDINLGEASDSKDKGNFDAGECNSKDTLGSSAFDYELMERQSEASEKLKGDFVAEIDNLSRTSSSSSISLNITAEVQDINPKYIRMWQLVYKNVVDNSKSGNTDTEQPLLQVKETSKEVDNKLLGETNSASFKLLSNADQEGADVYPDAAAYRKLELFKNEAVKLVQEAFDRILLPEIQGQSPRHCEDNSREKLSGRIQAEVGGSSILISSSRTRSAGEDLAHDPEETQTKVENITDMEEKKTMPTIDNGSTQPAPKRWSNLKKLILLKRFVKALEKVKKINLQKARYVPSELGLEGEKVHLQRQATEERKNSEEWMLDYALQQVISKLEPAEKKRVSLLIEAFETVLPVPGDEAHIRTKTAFPADPHQVHGASDGADKESDRQNGTSETLLEKVWNMKNIVKGPAGQANNITKVEHRNSITFFDKSQANLQHLEKSEQDEAVIETMSRWWRPVGGEIAAQNFDKVGKEATVENCETSMKREGNSYQEVPVNGKILKISERVISRLHSELLNNGDLEQDQTISKNDSLISVTGGESDTISKSLSSEECETSAAAKSLTLEDHEQSTEINTAECSISAYELLEKARAAIFDKSRRAQSEAGSIQEEYVPQEEIKAASSIGGANETHLEEKKNASTWSLIFKHMVSSIEAKDGSEPPVDEVTDKDGKEFSPRKLKMEMEDSFVNDPDVQLQCIEAVKLVNEAIDEIPLPESKDASRDRSLSATFPEEKGHEVSEFLLPLANNSEKYASADRGREGYDATAVSNPDDESVKSVDVNIQEEEKEQSLGSKPNQQVLKNWSNLKKVILLRRFIKAMEKVKKFNPRRPRFLPLVQDAESEKVQLRHQDPEDRKNADEWMLDYALQQAVAKLTPARKRKVELLVQAFETVK</sequence>
<dbReference type="Proteomes" id="UP000504603">
    <property type="component" value="Unplaced"/>
</dbReference>
<evidence type="ECO:0000313" key="3">
    <source>
        <dbReference type="Proteomes" id="UP000504603"/>
    </source>
</evidence>
<dbReference type="GO" id="GO:0005516">
    <property type="term" value="F:calmodulin binding"/>
    <property type="evidence" value="ECO:0007669"/>
    <property type="project" value="InterPro"/>
</dbReference>
<feature type="region of interest" description="Disordered" evidence="1">
    <location>
        <begin position="270"/>
        <end position="305"/>
    </location>
</feature>
<feature type="domain" description="Calmodulin-binding" evidence="2">
    <location>
        <begin position="566"/>
        <end position="681"/>
    </location>
</feature>
<dbReference type="OrthoDB" id="1096728at2759"/>
<feature type="compositionally biased region" description="Polar residues" evidence="1">
    <location>
        <begin position="51"/>
        <end position="97"/>
    </location>
</feature>
<keyword evidence="3" id="KW-1185">Reference proteome</keyword>
<proteinExistence type="predicted"/>
<dbReference type="InterPro" id="IPR044681">
    <property type="entry name" value="PICBP-like"/>
</dbReference>
<feature type="domain" description="Calmodulin-binding" evidence="2">
    <location>
        <begin position="1107"/>
        <end position="1215"/>
    </location>
</feature>
<dbReference type="AlphaFoldDB" id="A0A6J1DUF7"/>
<protein>
    <submittedName>
        <fullName evidence="4">Uncharacterized protein LOC111024545</fullName>
    </submittedName>
</protein>
<feature type="compositionally biased region" description="Basic and acidic residues" evidence="1">
    <location>
        <begin position="122"/>
        <end position="131"/>
    </location>
</feature>
<dbReference type="PANTHER" id="PTHR33923:SF3">
    <property type="entry name" value="CALMODULIN BINDING PROTEIN PICBP"/>
    <property type="match status" value="1"/>
</dbReference>
<dbReference type="RefSeq" id="XP_022157945.1">
    <property type="nucleotide sequence ID" value="XM_022302253.1"/>
</dbReference>
<accession>A0A6J1DUF7</accession>
<evidence type="ECO:0000313" key="4">
    <source>
        <dbReference type="RefSeq" id="XP_022157945.1"/>
    </source>
</evidence>
<dbReference type="InterPro" id="IPR012417">
    <property type="entry name" value="CaM-bd_dom_pln"/>
</dbReference>
<dbReference type="SMART" id="SM01054">
    <property type="entry name" value="CaM_binding"/>
    <property type="match status" value="2"/>
</dbReference>
<reference evidence="4" key="1">
    <citation type="submission" date="2025-08" db="UniProtKB">
        <authorList>
            <consortium name="RefSeq"/>
        </authorList>
    </citation>
    <scope>IDENTIFICATION</scope>
    <source>
        <strain evidence="4">OHB3-1</strain>
    </source>
</reference>